<gene>
    <name evidence="2" type="ORF">CVT25_002229</name>
</gene>
<keyword evidence="3" id="KW-1185">Reference proteome</keyword>
<reference evidence="2 3" key="1">
    <citation type="journal article" date="2018" name="Evol. Lett.">
        <title>Horizontal gene cluster transfer increased hallucinogenic mushroom diversity.</title>
        <authorList>
            <person name="Reynolds H.T."/>
            <person name="Vijayakumar V."/>
            <person name="Gluck-Thaler E."/>
            <person name="Korotkin H.B."/>
            <person name="Matheny P.B."/>
            <person name="Slot J.C."/>
        </authorList>
    </citation>
    <scope>NUCLEOTIDE SEQUENCE [LARGE SCALE GENOMIC DNA]</scope>
    <source>
        <strain evidence="2 3">2631</strain>
    </source>
</reference>
<dbReference type="Proteomes" id="UP000283269">
    <property type="component" value="Unassembled WGS sequence"/>
</dbReference>
<proteinExistence type="predicted"/>
<dbReference type="Pfam" id="PF08576">
    <property type="entry name" value="DUF1764"/>
    <property type="match status" value="1"/>
</dbReference>
<feature type="compositionally biased region" description="Basic and acidic residues" evidence="1">
    <location>
        <begin position="95"/>
        <end position="125"/>
    </location>
</feature>
<protein>
    <submittedName>
        <fullName evidence="2">Uncharacterized protein</fullName>
    </submittedName>
</protein>
<sequence>MSEIDDIFASKAKHKDLPPPSPPSLLPFSKSSLKKAKKKKKRKSSAEDDPPQKDTDSSDPITASTSKKRPAPETVVDTSDRLTAPIKRHKGLLTKGEDKAPKPSKSDKKGLDEFKDSRGTGDRRTTEEGWLVYKEDELGIGDEGGGELQCVRHILLSIVTLYQRLRYVPLTAIVVFNIVTFYVSQYTQFIASPSRKHFPTRTALSKPLSSILTI</sequence>
<accession>A0A409XF92</accession>
<feature type="compositionally biased region" description="Basic and acidic residues" evidence="1">
    <location>
        <begin position="44"/>
        <end position="56"/>
    </location>
</feature>
<dbReference type="OrthoDB" id="20835at2759"/>
<name>A0A409XF92_PSICY</name>
<dbReference type="EMBL" id="NHYD01001887">
    <property type="protein sequence ID" value="PPQ89411.1"/>
    <property type="molecule type" value="Genomic_DNA"/>
</dbReference>
<dbReference type="AlphaFoldDB" id="A0A409XF92"/>
<comment type="caution">
    <text evidence="2">The sequence shown here is derived from an EMBL/GenBank/DDBJ whole genome shotgun (WGS) entry which is preliminary data.</text>
</comment>
<evidence type="ECO:0000313" key="3">
    <source>
        <dbReference type="Proteomes" id="UP000283269"/>
    </source>
</evidence>
<dbReference type="InParanoid" id="A0A409XF92"/>
<dbReference type="InterPro" id="IPR013885">
    <property type="entry name" value="DUF1764_euk"/>
</dbReference>
<feature type="region of interest" description="Disordered" evidence="1">
    <location>
        <begin position="1"/>
        <end position="125"/>
    </location>
</feature>
<evidence type="ECO:0000313" key="2">
    <source>
        <dbReference type="EMBL" id="PPQ89411.1"/>
    </source>
</evidence>
<feature type="compositionally biased region" description="Basic residues" evidence="1">
    <location>
        <begin position="32"/>
        <end position="43"/>
    </location>
</feature>
<organism evidence="2 3">
    <name type="scientific">Psilocybe cyanescens</name>
    <dbReference type="NCBI Taxonomy" id="93625"/>
    <lineage>
        <taxon>Eukaryota</taxon>
        <taxon>Fungi</taxon>
        <taxon>Dikarya</taxon>
        <taxon>Basidiomycota</taxon>
        <taxon>Agaricomycotina</taxon>
        <taxon>Agaricomycetes</taxon>
        <taxon>Agaricomycetidae</taxon>
        <taxon>Agaricales</taxon>
        <taxon>Agaricineae</taxon>
        <taxon>Strophariaceae</taxon>
        <taxon>Psilocybe</taxon>
    </lineage>
</organism>
<evidence type="ECO:0000256" key="1">
    <source>
        <dbReference type="SAM" id="MobiDB-lite"/>
    </source>
</evidence>